<evidence type="ECO:0000256" key="2">
    <source>
        <dbReference type="ARBA" id="ARBA00023043"/>
    </source>
</evidence>
<organism evidence="6 7">
    <name type="scientific">Mytilus coruscus</name>
    <name type="common">Sea mussel</name>
    <dbReference type="NCBI Taxonomy" id="42192"/>
    <lineage>
        <taxon>Eukaryota</taxon>
        <taxon>Metazoa</taxon>
        <taxon>Spiralia</taxon>
        <taxon>Lophotrochozoa</taxon>
        <taxon>Mollusca</taxon>
        <taxon>Bivalvia</taxon>
        <taxon>Autobranchia</taxon>
        <taxon>Pteriomorphia</taxon>
        <taxon>Mytilida</taxon>
        <taxon>Mytiloidea</taxon>
        <taxon>Mytilidae</taxon>
        <taxon>Mytilinae</taxon>
        <taxon>Mytilus</taxon>
    </lineage>
</organism>
<evidence type="ECO:0000313" key="6">
    <source>
        <dbReference type="EMBL" id="CAC5355471.1"/>
    </source>
</evidence>
<dbReference type="SMART" id="SM00248">
    <property type="entry name" value="ANK"/>
    <property type="match status" value="10"/>
</dbReference>
<evidence type="ECO:0000256" key="4">
    <source>
        <dbReference type="SAM" id="MobiDB-lite"/>
    </source>
</evidence>
<proteinExistence type="predicted"/>
<dbReference type="Pfam" id="PF20720">
    <property type="entry name" value="nSTAND3"/>
    <property type="match status" value="1"/>
</dbReference>
<feature type="repeat" description="ANK" evidence="3">
    <location>
        <begin position="865"/>
        <end position="897"/>
    </location>
</feature>
<feature type="repeat" description="ANK" evidence="3">
    <location>
        <begin position="732"/>
        <end position="764"/>
    </location>
</feature>
<dbReference type="AlphaFoldDB" id="A0A6J7ZUY2"/>
<feature type="repeat" description="ANK" evidence="3">
    <location>
        <begin position="931"/>
        <end position="963"/>
    </location>
</feature>
<dbReference type="PROSITE" id="PS50088">
    <property type="entry name" value="ANK_REPEAT"/>
    <property type="match status" value="8"/>
</dbReference>
<gene>
    <name evidence="6" type="ORF">MCOR_174</name>
</gene>
<keyword evidence="2 3" id="KW-0040">ANK repeat</keyword>
<dbReference type="SUPFAM" id="SSF52540">
    <property type="entry name" value="P-loop containing nucleoside triphosphate hydrolases"/>
    <property type="match status" value="1"/>
</dbReference>
<keyword evidence="7" id="KW-1185">Reference proteome</keyword>
<dbReference type="PROSITE" id="PS50297">
    <property type="entry name" value="ANK_REP_REGION"/>
    <property type="match status" value="7"/>
</dbReference>
<feature type="repeat" description="ANK" evidence="3">
    <location>
        <begin position="964"/>
        <end position="996"/>
    </location>
</feature>
<dbReference type="Pfam" id="PF12796">
    <property type="entry name" value="Ank_2"/>
    <property type="match status" value="3"/>
</dbReference>
<dbReference type="InterPro" id="IPR027417">
    <property type="entry name" value="P-loop_NTPase"/>
</dbReference>
<feature type="region of interest" description="Disordered" evidence="4">
    <location>
        <begin position="994"/>
        <end position="1018"/>
    </location>
</feature>
<dbReference type="Gene3D" id="1.25.40.20">
    <property type="entry name" value="Ankyrin repeat-containing domain"/>
    <property type="match status" value="1"/>
</dbReference>
<feature type="repeat" description="ANK" evidence="3">
    <location>
        <begin position="699"/>
        <end position="731"/>
    </location>
</feature>
<dbReference type="SUPFAM" id="SSF48403">
    <property type="entry name" value="Ankyrin repeat"/>
    <property type="match status" value="1"/>
</dbReference>
<dbReference type="OrthoDB" id="20872at2759"/>
<evidence type="ECO:0000256" key="1">
    <source>
        <dbReference type="ARBA" id="ARBA00022737"/>
    </source>
</evidence>
<evidence type="ECO:0000259" key="5">
    <source>
        <dbReference type="Pfam" id="PF20720"/>
    </source>
</evidence>
<dbReference type="InterPro" id="IPR049050">
    <property type="entry name" value="nSTAND3"/>
</dbReference>
<dbReference type="InterPro" id="IPR036770">
    <property type="entry name" value="Ankyrin_rpt-contain_sf"/>
</dbReference>
<dbReference type="Proteomes" id="UP000507470">
    <property type="component" value="Unassembled WGS sequence"/>
</dbReference>
<dbReference type="PANTHER" id="PTHR24171:SF9">
    <property type="entry name" value="ANKYRIN REPEAT DOMAIN-CONTAINING PROTEIN 39"/>
    <property type="match status" value="1"/>
</dbReference>
<feature type="repeat" description="ANK" evidence="3">
    <location>
        <begin position="832"/>
        <end position="864"/>
    </location>
</feature>
<accession>A0A6J7ZUY2</accession>
<protein>
    <recommendedName>
        <fullName evidence="5">Novel STAND NTPase 3 domain-containing protein</fullName>
    </recommendedName>
</protein>
<dbReference type="InterPro" id="IPR002110">
    <property type="entry name" value="Ankyrin_rpt"/>
</dbReference>
<feature type="repeat" description="ANK" evidence="3">
    <location>
        <begin position="898"/>
        <end position="930"/>
    </location>
</feature>
<feature type="repeat" description="ANK" evidence="3">
    <location>
        <begin position="666"/>
        <end position="698"/>
    </location>
</feature>
<feature type="domain" description="Novel STAND NTPase 3" evidence="5">
    <location>
        <begin position="236"/>
        <end position="396"/>
    </location>
</feature>
<evidence type="ECO:0000256" key="3">
    <source>
        <dbReference type="PROSITE-ProRule" id="PRU00023"/>
    </source>
</evidence>
<sequence length="1018" mass="116494">MHRVRSWQLTCPDSSQWNLRAKGFCNITKPTYYCLFDANSLHYKDFCRDKQDFHKPGHKYIIRGDIDGEPCEENRYQPFKFRTDGNNKCIFGKSVCNEEGQIVQNTGNTTTDTSCRCDYTNGYGFVVEPTRKCFCHPTQEDCSCYKKKCSNNEFLNPIHQDKLALFILIDMFQLVDYECGTHLIGDFDCPKIKTNRLNDHRTVDSAVQIKPAIPASSSLDIHNQHIDDWVKDDSRFIVTTATQHIIESLKRVSCVFVVGHAGNGKSSIIRHIALKLRKQEQYEIIPIVMSPEIIFEFLNRNRKQIFIVDDFCGKVNINAQYVDLWFSQINDIVGLIKTSDKSDIKHFEVKFLFATSLSIYEDNIFQKSKLLMKYVFSLSNWTLTDDEKLKMINKYITPEGESKLLQKLKSDVAYFPLLCKIAERKTPEQIINLFSNLKGFIKQDLMALKEKSHLQFCTITLCALLSNNLKEEILNGIYESDIERQAFENICLEFNLGSSKDQVKSKIKAQLANLEGMYMTKTENYYHFIHAKVYHIAVVVCGQTYLHSFIKFVRSSFIAERFCFQSRKKNNNKNTIFIDNEDAENRFFDRLMIDLEKGETYSTFHNNQLTNRSYREKFCEYCRTRTNKVSELLKHFSVKSEINRIAERNYDDYIDFQKQHHFFSHKMRRPLIESAWEGYADIVRLLLECGCNINESDIFGRTALFVACLLGKTEVVTVLLDYNADHSLCDENGQSPLLVASREGHGTIIETLLQNNADVNKSDVEDNSPLLEASSKCYLSTVETLSKKITDFPKCNKLGQTPVFVACKNGGVDVVRYLLSFLIEYISTPDNEGRSPLFIACRKGHYGVVELLLENNADVSRCDRNKQSPLFIASDQGYNDIVNILIQNNAKINQCDEEGKTPLFAASEKARTETAKILVDSGADLNEADNEKRTPLYAACKGGFIDIVTHLVENGSSVSNGDLKGTTPLLVAIKNGNTEIAQFLINRGVDINQSDQHKKDPVTPFCRWRSHGSSKSPY</sequence>
<keyword evidence="1" id="KW-0677">Repeat</keyword>
<dbReference type="Pfam" id="PF00023">
    <property type="entry name" value="Ank"/>
    <property type="match status" value="1"/>
</dbReference>
<dbReference type="PANTHER" id="PTHR24171">
    <property type="entry name" value="ANKYRIN REPEAT DOMAIN-CONTAINING PROTEIN 39-RELATED"/>
    <property type="match status" value="1"/>
</dbReference>
<name>A0A6J7ZUY2_MYTCO</name>
<reference evidence="6 7" key="1">
    <citation type="submission" date="2020-06" db="EMBL/GenBank/DDBJ databases">
        <authorList>
            <person name="Li R."/>
            <person name="Bekaert M."/>
        </authorList>
    </citation>
    <scope>NUCLEOTIDE SEQUENCE [LARGE SCALE GENOMIC DNA]</scope>
    <source>
        <strain evidence="7">wild</strain>
    </source>
</reference>
<dbReference type="EMBL" id="CACVKT020000053">
    <property type="protein sequence ID" value="CAC5355471.1"/>
    <property type="molecule type" value="Genomic_DNA"/>
</dbReference>
<evidence type="ECO:0000313" key="7">
    <source>
        <dbReference type="Proteomes" id="UP000507470"/>
    </source>
</evidence>